<dbReference type="GO" id="GO:0006886">
    <property type="term" value="P:intracellular protein transport"/>
    <property type="evidence" value="ECO:0007669"/>
    <property type="project" value="UniProtKB-UniRule"/>
</dbReference>
<dbReference type="GO" id="GO:0030897">
    <property type="term" value="C:HOPS complex"/>
    <property type="evidence" value="ECO:0000318"/>
    <property type="project" value="GO_Central"/>
</dbReference>
<feature type="domain" description="Pep3/Vps18 beta-propeller" evidence="10">
    <location>
        <begin position="78"/>
        <end position="427"/>
    </location>
</feature>
<dbReference type="GO" id="GO:0033147">
    <property type="term" value="P:negative regulation of intracellular estrogen receptor signaling pathway"/>
    <property type="evidence" value="ECO:0007669"/>
    <property type="project" value="Ensembl"/>
</dbReference>
<evidence type="ECO:0000313" key="13">
    <source>
        <dbReference type="Proteomes" id="UP000805418"/>
    </source>
</evidence>
<feature type="domain" description="Pep3/Vps18 RING C-terminal" evidence="11">
    <location>
        <begin position="883"/>
        <end position="989"/>
    </location>
</feature>
<dbReference type="GO" id="GO:0006904">
    <property type="term" value="P:vesicle docking involved in exocytosis"/>
    <property type="evidence" value="ECO:0000318"/>
    <property type="project" value="GO_Central"/>
</dbReference>
<keyword evidence="13" id="KW-1185">Reference proteome</keyword>
<dbReference type="GO" id="GO:0007032">
    <property type="term" value="P:endosome organization"/>
    <property type="evidence" value="ECO:0000318"/>
    <property type="project" value="GO_Central"/>
</dbReference>
<keyword evidence="6" id="KW-0863">Zinc-finger</keyword>
<reference evidence="12" key="3">
    <citation type="submission" date="2025-09" db="UniProtKB">
        <authorList>
            <consortium name="Ensembl"/>
        </authorList>
    </citation>
    <scope>IDENTIFICATION</scope>
    <source>
        <strain evidence="12">Boxer</strain>
    </source>
</reference>
<evidence type="ECO:0000256" key="9">
    <source>
        <dbReference type="PROSITE-ProRule" id="PRU01006"/>
    </source>
</evidence>
<comment type="similarity">
    <text evidence="3">Belongs to the VPS18 family.</text>
</comment>
<protein>
    <recommendedName>
        <fullName evidence="4">Vacuolar protein sorting-associated protein 18 homolog</fullName>
    </recommendedName>
</protein>
<dbReference type="GO" id="GO:0003779">
    <property type="term" value="F:actin binding"/>
    <property type="evidence" value="ECO:0007669"/>
    <property type="project" value="Ensembl"/>
</dbReference>
<sequence length="1009" mass="113801">MEAVPHPGAVLGVFGHSFASVEPVRGRLGSTCLALAKSTSSVTSGKLVGPSMWERRGQSCLPLSCDGYVNAQLEKEVPIFTKQRIDFTPSERITSLVVSCNQLCMSLGKDTLLRIDLGKANEPNHVELGRKDDAKVHKMFLDHTGSHLLIALSSTEVLYVNRNGQKVRPLARWKGQLVESVGWNKALGSESSTGPILVGTAQGQIFEAELSASEGGLFGPAPDLYFRPLYVLNEEGGPAPVCSLEAERGPDGRGFVIATTRQRLFQFIGRAAEGTEAQGFSGLFAAYADHPPPFREFPSSLGYSELAFYTPKLRSAPRAFAWMMGDGVLYGALDCGRPDSLLSEERVWEYPEGVGPGASPPLAIVLTQFHFLLLLVDRVEAVCTLTGQVVLRDHFLEKFGPLKHMVKDSSTGHLWAYTERAVFRYHVQREARDVWRTYLDMNRFDLAKEYCRERPDCLDTVLAREADFCFRQRRYLESARCYALTQSYFEEIALKFLEARQEEALAEFLQRKLASLKPAERTQATLLTTWLTELYLSRLGALQGDPEALNLYRETRERFRSFLSSPRHKEWLFASRASIHELLASHGDTEHMVYFAVIMQDYERVVAYHCQHEAYEEALAVLARHRDPQLFYKFSPILIRHIPRQLVDAWIELGSRLDARQLIPALVNYSQGGEAQQVSQAIRYMEFCVNVLGETEQAIHNYLLSLYARGQPASLLAYLEQAGASPHRVHYDLKYALRLCAEHGHHRACVHVYKVLELYEEAVDLALQVDVDLAKQCADLPEEDEELRKKLWLKIARHVVQEEEDVQTAMACLASCPLLKIEDVLPFFPDFVTIDHFKEAICSSLRAYNHHIQELQREMEEATASAQRIRRDLQELRGRYGAVEPQDKCATCDFPLLNRPFYLFLCGHMFHADCLLQAVRPGLPAYKQARLEELQRKLGAAPAPTKGSARAKEAEAGAATAGPSREQLKADLDELVAAECVYCGELMIRSIDRPFIDPQRYEEEHLSWL</sequence>
<dbReference type="PANTHER" id="PTHR23323:SF26">
    <property type="entry name" value="VACUOLAR PROTEIN SORTING-ASSOCIATED PROTEIN 18 HOMOLOG"/>
    <property type="match status" value="1"/>
</dbReference>
<dbReference type="GO" id="GO:0008333">
    <property type="term" value="P:endosome to lysosome transport"/>
    <property type="evidence" value="ECO:0000318"/>
    <property type="project" value="GO_Central"/>
</dbReference>
<dbReference type="PROSITE" id="PS50236">
    <property type="entry name" value="CHCR"/>
    <property type="match status" value="1"/>
</dbReference>
<dbReference type="GO" id="GO:0019905">
    <property type="term" value="F:syntaxin binding"/>
    <property type="evidence" value="ECO:0007669"/>
    <property type="project" value="Ensembl"/>
</dbReference>
<dbReference type="GO" id="GO:0007040">
    <property type="term" value="P:lysosome organization"/>
    <property type="evidence" value="ECO:0000318"/>
    <property type="project" value="GO_Central"/>
</dbReference>
<dbReference type="GO" id="GO:0005765">
    <property type="term" value="C:lysosomal membrane"/>
    <property type="evidence" value="ECO:0007669"/>
    <property type="project" value="UniProtKB-SubCell"/>
</dbReference>
<dbReference type="Ensembl" id="ENSCAFT00845051463.1">
    <property type="protein sequence ID" value="ENSCAFP00845040377.1"/>
    <property type="gene ID" value="ENSCAFG00845029092.1"/>
</dbReference>
<dbReference type="GO" id="GO:0033263">
    <property type="term" value="C:CORVET complex"/>
    <property type="evidence" value="ECO:0007669"/>
    <property type="project" value="Ensembl"/>
</dbReference>
<dbReference type="AlphaFoldDB" id="A0A8I3Q0J1"/>
<evidence type="ECO:0000256" key="4">
    <source>
        <dbReference type="ARBA" id="ARBA00017338"/>
    </source>
</evidence>
<dbReference type="GO" id="GO:0030674">
    <property type="term" value="F:protein-macromolecule adaptor activity"/>
    <property type="evidence" value="ECO:0000318"/>
    <property type="project" value="GO_Central"/>
</dbReference>
<dbReference type="GO" id="GO:0016567">
    <property type="term" value="P:protein ubiquitination"/>
    <property type="evidence" value="ECO:0007669"/>
    <property type="project" value="Ensembl"/>
</dbReference>
<dbReference type="InterPro" id="IPR000547">
    <property type="entry name" value="Clathrin_H-chain/VPS_repeat"/>
</dbReference>
<dbReference type="GO" id="GO:0008270">
    <property type="term" value="F:zinc ion binding"/>
    <property type="evidence" value="ECO:0007669"/>
    <property type="project" value="UniProtKB-KW"/>
</dbReference>
<evidence type="ECO:0000256" key="5">
    <source>
        <dbReference type="ARBA" id="ARBA00022723"/>
    </source>
</evidence>
<dbReference type="GO" id="GO:0098978">
    <property type="term" value="C:glutamatergic synapse"/>
    <property type="evidence" value="ECO:0007669"/>
    <property type="project" value="Ensembl"/>
</dbReference>
<evidence type="ECO:0000256" key="6">
    <source>
        <dbReference type="ARBA" id="ARBA00022771"/>
    </source>
</evidence>
<reference evidence="12" key="1">
    <citation type="submission" date="2020-03" db="EMBL/GenBank/DDBJ databases">
        <title>Long-read based genome assembly of a Labrador retriever dog.</title>
        <authorList>
            <person name="Eory L."/>
            <person name="Zhang W."/>
            <person name="Schoenebeck J."/>
        </authorList>
    </citation>
    <scope>NUCLEOTIDE SEQUENCE [LARGE SCALE GENOMIC DNA]</scope>
    <source>
        <strain evidence="12">Labrador retriever</strain>
    </source>
</reference>
<dbReference type="GO" id="GO:0005769">
    <property type="term" value="C:early endosome"/>
    <property type="evidence" value="ECO:0007669"/>
    <property type="project" value="Ensembl"/>
</dbReference>
<dbReference type="Pfam" id="PF05131">
    <property type="entry name" value="Pep3_Vps18"/>
    <property type="match status" value="1"/>
</dbReference>
<keyword evidence="5" id="KW-0479">Metal-binding</keyword>
<keyword evidence="7" id="KW-0862">Zinc</keyword>
<evidence type="ECO:0000256" key="2">
    <source>
        <dbReference type="ARBA" id="ARBA00004630"/>
    </source>
</evidence>
<keyword evidence="8" id="KW-0472">Membrane</keyword>
<dbReference type="GeneTree" id="ENSGT00940000153635"/>
<dbReference type="GO" id="GO:0031902">
    <property type="term" value="C:late endosome membrane"/>
    <property type="evidence" value="ECO:0007669"/>
    <property type="project" value="UniProtKB-SubCell"/>
</dbReference>
<gene>
    <name evidence="12" type="primary">VPS18</name>
</gene>
<dbReference type="GO" id="GO:0046718">
    <property type="term" value="P:symbiont entry into host cell"/>
    <property type="evidence" value="ECO:0007669"/>
    <property type="project" value="Ensembl"/>
</dbReference>
<evidence type="ECO:0000313" key="12">
    <source>
        <dbReference type="Ensembl" id="ENSCAFP00845040377.1"/>
    </source>
</evidence>
<dbReference type="OrthoDB" id="1845386at2759"/>
<reference evidence="12" key="2">
    <citation type="submission" date="2025-08" db="UniProtKB">
        <authorList>
            <consortium name="Ensembl"/>
        </authorList>
    </citation>
    <scope>IDENTIFICATION</scope>
    <source>
        <strain evidence="12">Boxer</strain>
    </source>
</reference>
<evidence type="ECO:0000256" key="3">
    <source>
        <dbReference type="ARBA" id="ARBA00010454"/>
    </source>
</evidence>
<dbReference type="Proteomes" id="UP000805418">
    <property type="component" value="Chromosome 30"/>
</dbReference>
<evidence type="ECO:0000256" key="7">
    <source>
        <dbReference type="ARBA" id="ARBA00022833"/>
    </source>
</evidence>
<dbReference type="PANTHER" id="PTHR23323">
    <property type="entry name" value="VACUOLAR PROTEIN SORTING-ASSOCIATED PROTEIN"/>
    <property type="match status" value="1"/>
</dbReference>
<dbReference type="InterPro" id="IPR007810">
    <property type="entry name" value="Pep3/Vps18_beta-prop"/>
</dbReference>
<dbReference type="GO" id="GO:0048284">
    <property type="term" value="P:organelle fusion"/>
    <property type="evidence" value="ECO:0000318"/>
    <property type="project" value="GO_Central"/>
</dbReference>
<evidence type="ECO:0000256" key="8">
    <source>
        <dbReference type="ARBA" id="ARBA00023136"/>
    </source>
</evidence>
<dbReference type="Pfam" id="PF26148">
    <property type="entry name" value="VPS18_RING_C"/>
    <property type="match status" value="1"/>
</dbReference>
<proteinExistence type="inferred from homology"/>
<dbReference type="GO" id="GO:0061630">
    <property type="term" value="F:ubiquitin protein ligase activity"/>
    <property type="evidence" value="ECO:0007669"/>
    <property type="project" value="Ensembl"/>
</dbReference>
<dbReference type="GO" id="GO:0005884">
    <property type="term" value="C:actin filament"/>
    <property type="evidence" value="ECO:0007669"/>
    <property type="project" value="Ensembl"/>
</dbReference>
<dbReference type="CDD" id="cd16689">
    <property type="entry name" value="RING-H2_Vps18"/>
    <property type="match status" value="1"/>
</dbReference>
<organism evidence="12 13">
    <name type="scientific">Canis lupus familiaris</name>
    <name type="common">Dog</name>
    <name type="synonym">Canis familiaris</name>
    <dbReference type="NCBI Taxonomy" id="9615"/>
    <lineage>
        <taxon>Eukaryota</taxon>
        <taxon>Metazoa</taxon>
        <taxon>Chordata</taxon>
        <taxon>Craniata</taxon>
        <taxon>Vertebrata</taxon>
        <taxon>Euteleostomi</taxon>
        <taxon>Mammalia</taxon>
        <taxon>Eutheria</taxon>
        <taxon>Laurasiatheria</taxon>
        <taxon>Carnivora</taxon>
        <taxon>Caniformia</taxon>
        <taxon>Canidae</taxon>
        <taxon>Canis</taxon>
    </lineage>
</organism>
<comment type="subcellular location">
    <subcellularLocation>
        <location evidence="1">Late endosome membrane</location>
        <topology evidence="1">Peripheral membrane protein</topology>
        <orientation evidence="1">Cytoplasmic side</orientation>
    </subcellularLocation>
    <subcellularLocation>
        <location evidence="2">Lysosome membrane</location>
        <topology evidence="2">Peripheral membrane protein</topology>
        <orientation evidence="2">Cytoplasmic side</orientation>
    </subcellularLocation>
</comment>
<dbReference type="GO" id="GO:2000300">
    <property type="term" value="P:regulation of synaptic vesicle exocytosis"/>
    <property type="evidence" value="ECO:0007669"/>
    <property type="project" value="Ensembl"/>
</dbReference>
<dbReference type="GO" id="GO:0005768">
    <property type="term" value="C:endosome"/>
    <property type="evidence" value="ECO:0000318"/>
    <property type="project" value="GO_Central"/>
</dbReference>
<dbReference type="FunCoup" id="A0A8I3Q0J1">
    <property type="interactions" value="3255"/>
</dbReference>
<evidence type="ECO:0000259" key="10">
    <source>
        <dbReference type="Pfam" id="PF05131"/>
    </source>
</evidence>
<feature type="repeat" description="CHCR" evidence="9">
    <location>
        <begin position="654"/>
        <end position="808"/>
    </location>
</feature>
<name>A0A8I3Q0J1_CANLF</name>
<evidence type="ECO:0000259" key="11">
    <source>
        <dbReference type="Pfam" id="PF26148"/>
    </source>
</evidence>
<accession>A0A8I3Q0J1</accession>
<evidence type="ECO:0000256" key="1">
    <source>
        <dbReference type="ARBA" id="ARBA00004492"/>
    </source>
</evidence>
<dbReference type="GO" id="GO:0030123">
    <property type="term" value="C:AP-3 adaptor complex"/>
    <property type="evidence" value="ECO:0007669"/>
    <property type="project" value="Ensembl"/>
</dbReference>
<dbReference type="InterPro" id="IPR058919">
    <property type="entry name" value="Pep3/Vps18_RING_C"/>
</dbReference>